<dbReference type="Proteomes" id="UP000504607">
    <property type="component" value="Chromosome 5"/>
</dbReference>
<name>A0A6I9R6E6_ELAGV</name>
<feature type="transmembrane region" description="Helical" evidence="1">
    <location>
        <begin position="73"/>
        <end position="93"/>
    </location>
</feature>
<evidence type="ECO:0000313" key="2">
    <source>
        <dbReference type="Proteomes" id="UP000504607"/>
    </source>
</evidence>
<keyword evidence="1" id="KW-0812">Transmembrane</keyword>
<protein>
    <submittedName>
        <fullName evidence="3">Uncharacterized protein LOC105044834</fullName>
    </submittedName>
</protein>
<dbReference type="Pfam" id="PF04654">
    <property type="entry name" value="DUF599"/>
    <property type="match status" value="1"/>
</dbReference>
<dbReference type="RefSeq" id="XP_010921163.1">
    <property type="nucleotide sequence ID" value="XM_010922861.3"/>
</dbReference>
<feature type="transmembrane region" description="Helical" evidence="1">
    <location>
        <begin position="121"/>
        <end position="145"/>
    </location>
</feature>
<organism evidence="2 3">
    <name type="scientific">Elaeis guineensis var. tenera</name>
    <name type="common">Oil palm</name>
    <dbReference type="NCBI Taxonomy" id="51953"/>
    <lineage>
        <taxon>Eukaryota</taxon>
        <taxon>Viridiplantae</taxon>
        <taxon>Streptophyta</taxon>
        <taxon>Embryophyta</taxon>
        <taxon>Tracheophyta</taxon>
        <taxon>Spermatophyta</taxon>
        <taxon>Magnoliopsida</taxon>
        <taxon>Liliopsida</taxon>
        <taxon>Arecaceae</taxon>
        <taxon>Arecoideae</taxon>
        <taxon>Cocoseae</taxon>
        <taxon>Elaeidinae</taxon>
        <taxon>Elaeis</taxon>
    </lineage>
</organism>
<keyword evidence="2" id="KW-1185">Reference proteome</keyword>
<dbReference type="PANTHER" id="PTHR31881:SF11">
    <property type="entry name" value="PROTEIN, PUTATIVE-RELATED"/>
    <property type="match status" value="1"/>
</dbReference>
<accession>A0A6I9R6E6</accession>
<dbReference type="AlphaFoldDB" id="A0A6I9R6E6"/>
<reference evidence="3" key="1">
    <citation type="submission" date="2025-08" db="UniProtKB">
        <authorList>
            <consortium name="RefSeq"/>
        </authorList>
    </citation>
    <scope>IDENTIFICATION</scope>
</reference>
<feature type="transmembrane region" description="Helical" evidence="1">
    <location>
        <begin position="193"/>
        <end position="210"/>
    </location>
</feature>
<dbReference type="InterPro" id="IPR006747">
    <property type="entry name" value="DUF599"/>
</dbReference>
<keyword evidence="1" id="KW-1133">Transmembrane helix</keyword>
<evidence type="ECO:0000256" key="1">
    <source>
        <dbReference type="SAM" id="Phobius"/>
    </source>
</evidence>
<gene>
    <name evidence="3" type="primary">LOC105044834</name>
</gene>
<dbReference type="InParanoid" id="A0A6I9R6E6"/>
<evidence type="ECO:0000313" key="3">
    <source>
        <dbReference type="RefSeq" id="XP_010921163.1"/>
    </source>
</evidence>
<keyword evidence="1" id="KW-0472">Membrane</keyword>
<dbReference type="GeneID" id="105044834"/>
<dbReference type="KEGG" id="egu:105044834"/>
<dbReference type="OrthoDB" id="761598at2759"/>
<proteinExistence type="predicted"/>
<sequence>MDSSRCPLDLILVPLSICLTVGYHAYLWHASNAKNPVTNVGVSMKIRKIWAQTIVDDNKRKGMLGVQSFRNPLMATILSASIAILINTSMAALSNNAYKSSHLLRHAISGSQTGPTIALKFASASLLLLFSFLCSSMAVWCLIEANFLINSSELFKGQAHRMLKRGWVLGLVGNRALYVTLSILLWLFGPVPLALSSVALVWVFYNLDFINGTRSKEVLF</sequence>
<dbReference type="PANTHER" id="PTHR31881">
    <property type="match status" value="1"/>
</dbReference>